<dbReference type="HOGENOM" id="CLU_2428684_0_0_1"/>
<reference evidence="1 2" key="1">
    <citation type="submission" date="2014-04" db="EMBL/GenBank/DDBJ databases">
        <authorList>
            <consortium name="DOE Joint Genome Institute"/>
            <person name="Kuo A."/>
            <person name="Girlanda M."/>
            <person name="Perotto S."/>
            <person name="Kohler A."/>
            <person name="Nagy L.G."/>
            <person name="Floudas D."/>
            <person name="Copeland A."/>
            <person name="Barry K.W."/>
            <person name="Cichocki N."/>
            <person name="Veneault-Fourrey C."/>
            <person name="LaButti K."/>
            <person name="Lindquist E.A."/>
            <person name="Lipzen A."/>
            <person name="Lundell T."/>
            <person name="Morin E."/>
            <person name="Murat C."/>
            <person name="Sun H."/>
            <person name="Tunlid A."/>
            <person name="Henrissat B."/>
            <person name="Grigoriev I.V."/>
            <person name="Hibbett D.S."/>
            <person name="Martin F."/>
            <person name="Nordberg H.P."/>
            <person name="Cantor M.N."/>
            <person name="Hua S.X."/>
        </authorList>
    </citation>
    <scope>NUCLEOTIDE SEQUENCE [LARGE SCALE GENOMIC DNA]</scope>
    <source>
        <strain evidence="1 2">MUT 4182</strain>
    </source>
</reference>
<keyword evidence="2" id="KW-1185">Reference proteome</keyword>
<reference evidence="2" key="2">
    <citation type="submission" date="2015-01" db="EMBL/GenBank/DDBJ databases">
        <title>Evolutionary Origins and Diversification of the Mycorrhizal Mutualists.</title>
        <authorList>
            <consortium name="DOE Joint Genome Institute"/>
            <consortium name="Mycorrhizal Genomics Consortium"/>
            <person name="Kohler A."/>
            <person name="Kuo A."/>
            <person name="Nagy L.G."/>
            <person name="Floudas D."/>
            <person name="Copeland A."/>
            <person name="Barry K.W."/>
            <person name="Cichocki N."/>
            <person name="Veneault-Fourrey C."/>
            <person name="LaButti K."/>
            <person name="Lindquist E.A."/>
            <person name="Lipzen A."/>
            <person name="Lundell T."/>
            <person name="Morin E."/>
            <person name="Murat C."/>
            <person name="Riley R."/>
            <person name="Ohm R."/>
            <person name="Sun H."/>
            <person name="Tunlid A."/>
            <person name="Henrissat B."/>
            <person name="Grigoriev I.V."/>
            <person name="Hibbett D.S."/>
            <person name="Martin F."/>
        </authorList>
    </citation>
    <scope>NUCLEOTIDE SEQUENCE [LARGE SCALE GENOMIC DNA]</scope>
    <source>
        <strain evidence="2">MUT 4182</strain>
    </source>
</reference>
<accession>A0A0C3LBQ7</accession>
<dbReference type="EMBL" id="KN822964">
    <property type="protein sequence ID" value="KIO31313.1"/>
    <property type="molecule type" value="Genomic_DNA"/>
</dbReference>
<sequence>MLHLFFNVGSNMSALEVVEGLERRNYRNAVKRTQPTANWTLVGAPDSMKTSGAKGSIHFSMWHRAGVHSLPSEVYELSHSYSYIYGCTKQR</sequence>
<evidence type="ECO:0000313" key="1">
    <source>
        <dbReference type="EMBL" id="KIO31313.1"/>
    </source>
</evidence>
<dbReference type="AlphaFoldDB" id="A0A0C3LBQ7"/>
<gene>
    <name evidence="1" type="ORF">M407DRAFT_135894</name>
</gene>
<evidence type="ECO:0000313" key="2">
    <source>
        <dbReference type="Proteomes" id="UP000054248"/>
    </source>
</evidence>
<organism evidence="1 2">
    <name type="scientific">Tulasnella calospora MUT 4182</name>
    <dbReference type="NCBI Taxonomy" id="1051891"/>
    <lineage>
        <taxon>Eukaryota</taxon>
        <taxon>Fungi</taxon>
        <taxon>Dikarya</taxon>
        <taxon>Basidiomycota</taxon>
        <taxon>Agaricomycotina</taxon>
        <taxon>Agaricomycetes</taxon>
        <taxon>Cantharellales</taxon>
        <taxon>Tulasnellaceae</taxon>
        <taxon>Tulasnella</taxon>
    </lineage>
</organism>
<proteinExistence type="predicted"/>
<name>A0A0C3LBQ7_9AGAM</name>
<protein>
    <submittedName>
        <fullName evidence="1">Uncharacterized protein</fullName>
    </submittedName>
</protein>
<dbReference type="Proteomes" id="UP000054248">
    <property type="component" value="Unassembled WGS sequence"/>
</dbReference>